<keyword evidence="7 10" id="KW-0472">Membrane</keyword>
<feature type="domain" description="Membrane insertase YidC/Oxa/ALB C-terminal" evidence="11">
    <location>
        <begin position="31"/>
        <end position="211"/>
    </location>
</feature>
<dbReference type="Proteomes" id="UP000184148">
    <property type="component" value="Unassembled WGS sequence"/>
</dbReference>
<comment type="similarity">
    <text evidence="9">Belongs to the OXA1/ALB3/YidC family.</text>
</comment>
<evidence type="ECO:0000256" key="4">
    <source>
        <dbReference type="ARBA" id="ARBA00022692"/>
    </source>
</evidence>
<sequence>MFGWFDAIVNGMTALMNWLYGFTVNIGVPSYALAIILLTVFIKVVLYPLSKKQMHSMVMMQKLAPEIKAIQDKYKNKDPQMMQQKIMELYKEHNVNPMAGCLPLLIQMPILIALYRALYAFPFKNPDHAHFFWVPSLSHKDPYFILPLLAAATTYMQSKLTTNTQDQTQRTMLYMMPLLIGWIASTVPAGLALYWVVFNIVGTIQQWFINKETLHLKEGVTGVEGSRKGR</sequence>
<keyword evidence="6 10" id="KW-1133">Transmembrane helix</keyword>
<dbReference type="GO" id="GO:0051205">
    <property type="term" value="P:protein insertion into membrane"/>
    <property type="evidence" value="ECO:0007669"/>
    <property type="project" value="TreeGrafter"/>
</dbReference>
<evidence type="ECO:0000256" key="6">
    <source>
        <dbReference type="ARBA" id="ARBA00022989"/>
    </source>
</evidence>
<dbReference type="PRINTS" id="PR01900">
    <property type="entry name" value="YIDCPROTEIN"/>
</dbReference>
<keyword evidence="4 9" id="KW-0812">Transmembrane</keyword>
<dbReference type="GO" id="GO:0032977">
    <property type="term" value="F:membrane insertase activity"/>
    <property type="evidence" value="ECO:0007669"/>
    <property type="project" value="InterPro"/>
</dbReference>
<accession>A0A1M5BPH4</accession>
<keyword evidence="13" id="KW-1185">Reference proteome</keyword>
<dbReference type="NCBIfam" id="TIGR03592">
    <property type="entry name" value="yidC_oxa1_cterm"/>
    <property type="match status" value="1"/>
</dbReference>
<feature type="transmembrane region" description="Helical" evidence="10">
    <location>
        <begin position="28"/>
        <end position="49"/>
    </location>
</feature>
<dbReference type="OrthoDB" id="9780552at2"/>
<dbReference type="InterPro" id="IPR047196">
    <property type="entry name" value="YidC_ALB_C"/>
</dbReference>
<dbReference type="EMBL" id="FQUY01000024">
    <property type="protein sequence ID" value="SHF44438.1"/>
    <property type="molecule type" value="Genomic_DNA"/>
</dbReference>
<evidence type="ECO:0000256" key="3">
    <source>
        <dbReference type="ARBA" id="ARBA00022475"/>
    </source>
</evidence>
<dbReference type="PANTHER" id="PTHR12428:SF65">
    <property type="entry name" value="CYTOCHROME C OXIDASE ASSEMBLY PROTEIN COX18, MITOCHONDRIAL"/>
    <property type="match status" value="1"/>
</dbReference>
<evidence type="ECO:0000313" key="13">
    <source>
        <dbReference type="Proteomes" id="UP000184148"/>
    </source>
</evidence>
<evidence type="ECO:0000256" key="5">
    <source>
        <dbReference type="ARBA" id="ARBA00022927"/>
    </source>
</evidence>
<proteinExistence type="inferred from homology"/>
<dbReference type="InterPro" id="IPR028055">
    <property type="entry name" value="YidC/Oxa/ALB_C"/>
</dbReference>
<keyword evidence="3" id="KW-1003">Cell membrane</keyword>
<evidence type="ECO:0000256" key="1">
    <source>
        <dbReference type="ARBA" id="ARBA00004651"/>
    </source>
</evidence>
<evidence type="ECO:0000256" key="10">
    <source>
        <dbReference type="SAM" id="Phobius"/>
    </source>
</evidence>
<keyword evidence="2" id="KW-0813">Transport</keyword>
<keyword evidence="5" id="KW-0653">Protein transport</keyword>
<dbReference type="GO" id="GO:0005886">
    <property type="term" value="C:plasma membrane"/>
    <property type="evidence" value="ECO:0007669"/>
    <property type="project" value="UniProtKB-SubCell"/>
</dbReference>
<gene>
    <name evidence="12" type="ORF">SAMN02745133_02666</name>
</gene>
<feature type="transmembrane region" description="Helical" evidence="10">
    <location>
        <begin position="101"/>
        <end position="122"/>
    </location>
</feature>
<dbReference type="Pfam" id="PF02096">
    <property type="entry name" value="60KD_IMP"/>
    <property type="match status" value="1"/>
</dbReference>
<evidence type="ECO:0000256" key="7">
    <source>
        <dbReference type="ARBA" id="ARBA00023136"/>
    </source>
</evidence>
<evidence type="ECO:0000256" key="9">
    <source>
        <dbReference type="RuleBase" id="RU003945"/>
    </source>
</evidence>
<reference evidence="13" key="1">
    <citation type="submission" date="2016-11" db="EMBL/GenBank/DDBJ databases">
        <authorList>
            <person name="Varghese N."/>
            <person name="Submissions S."/>
        </authorList>
    </citation>
    <scope>NUCLEOTIDE SEQUENCE [LARGE SCALE GENOMIC DNA]</scope>
    <source>
        <strain evidence="13">DSM 12395</strain>
    </source>
</reference>
<dbReference type="STRING" id="1121429.SAMN02745133_02666"/>
<name>A0A1M5BPH4_9FIRM</name>
<dbReference type="CDD" id="cd20070">
    <property type="entry name" value="5TM_YidC_Alb3"/>
    <property type="match status" value="1"/>
</dbReference>
<dbReference type="AlphaFoldDB" id="A0A1M5BPH4"/>
<evidence type="ECO:0000256" key="2">
    <source>
        <dbReference type="ARBA" id="ARBA00022448"/>
    </source>
</evidence>
<dbReference type="GO" id="GO:0015031">
    <property type="term" value="P:protein transport"/>
    <property type="evidence" value="ECO:0007669"/>
    <property type="project" value="UniProtKB-KW"/>
</dbReference>
<dbReference type="PANTHER" id="PTHR12428">
    <property type="entry name" value="OXA1"/>
    <property type="match status" value="1"/>
</dbReference>
<keyword evidence="8" id="KW-0143">Chaperone</keyword>
<evidence type="ECO:0000313" key="12">
    <source>
        <dbReference type="EMBL" id="SHF44438.1"/>
    </source>
</evidence>
<dbReference type="PRINTS" id="PR00701">
    <property type="entry name" value="60KDINNERMP"/>
</dbReference>
<evidence type="ECO:0000259" key="11">
    <source>
        <dbReference type="Pfam" id="PF02096"/>
    </source>
</evidence>
<protein>
    <submittedName>
        <fullName evidence="12">Protein translocase subunit yidC</fullName>
    </submittedName>
</protein>
<dbReference type="InterPro" id="IPR001708">
    <property type="entry name" value="YidC/ALB3/OXA1/COX18"/>
</dbReference>
<dbReference type="RefSeq" id="WP_073239869.1">
    <property type="nucleotide sequence ID" value="NZ_FQUY01000024.1"/>
</dbReference>
<organism evidence="12 13">
    <name type="scientific">Desulforamulus putei DSM 12395</name>
    <dbReference type="NCBI Taxonomy" id="1121429"/>
    <lineage>
        <taxon>Bacteria</taxon>
        <taxon>Bacillati</taxon>
        <taxon>Bacillota</taxon>
        <taxon>Clostridia</taxon>
        <taxon>Eubacteriales</taxon>
        <taxon>Peptococcaceae</taxon>
        <taxon>Desulforamulus</taxon>
    </lineage>
</organism>
<evidence type="ECO:0000256" key="8">
    <source>
        <dbReference type="ARBA" id="ARBA00023186"/>
    </source>
</evidence>
<feature type="transmembrane region" description="Helical" evidence="10">
    <location>
        <begin position="172"/>
        <end position="197"/>
    </location>
</feature>
<comment type="subcellular location">
    <subcellularLocation>
        <location evidence="1">Cell membrane</location>
        <topology evidence="1">Multi-pass membrane protein</topology>
    </subcellularLocation>
    <subcellularLocation>
        <location evidence="9">Membrane</location>
        <topology evidence="9">Multi-pass membrane protein</topology>
    </subcellularLocation>
</comment>